<gene>
    <name evidence="1" type="ORF">FIBSPDRAFT_888671</name>
</gene>
<proteinExistence type="predicted"/>
<reference evidence="1 2" key="1">
    <citation type="journal article" date="2016" name="Mol. Biol. Evol.">
        <title>Comparative Genomics of Early-Diverging Mushroom-Forming Fungi Provides Insights into the Origins of Lignocellulose Decay Capabilities.</title>
        <authorList>
            <person name="Nagy L.G."/>
            <person name="Riley R."/>
            <person name="Tritt A."/>
            <person name="Adam C."/>
            <person name="Daum C."/>
            <person name="Floudas D."/>
            <person name="Sun H."/>
            <person name="Yadav J.S."/>
            <person name="Pangilinan J."/>
            <person name="Larsson K.H."/>
            <person name="Matsuura K."/>
            <person name="Barry K."/>
            <person name="Labutti K."/>
            <person name="Kuo R."/>
            <person name="Ohm R.A."/>
            <person name="Bhattacharya S.S."/>
            <person name="Shirouzu T."/>
            <person name="Yoshinaga Y."/>
            <person name="Martin F.M."/>
            <person name="Grigoriev I.V."/>
            <person name="Hibbett D.S."/>
        </authorList>
    </citation>
    <scope>NUCLEOTIDE SEQUENCE [LARGE SCALE GENOMIC DNA]</scope>
    <source>
        <strain evidence="1 2">CBS 109695</strain>
    </source>
</reference>
<evidence type="ECO:0000313" key="2">
    <source>
        <dbReference type="Proteomes" id="UP000076532"/>
    </source>
</evidence>
<dbReference type="AlphaFoldDB" id="A0A166N1C1"/>
<accession>A0A166N1C1</accession>
<sequence>MLGPRLGLYGALRLALPAAHTLTILYAGPIRHCARFQAHVGQRCLHHPGTQKKGLRGRATVIPAGNLLCAQAGPANPRPPTNAAAHAALSPDASTPLTCVFQPLAAPAINCTMFPRAHTLGRPMAEFSKLERLALNDVAVLPHLCNAYPLDMCVCRDERETLTSANGNTCTKFMTLDVRELTRTSFPALEHLSLAFLEDDGAGDLESTPVYLHAPAPDAHHGSFPRRFYPYPPVRNTSHV</sequence>
<name>A0A166N1C1_9AGAM</name>
<dbReference type="EMBL" id="KV417525">
    <property type="protein sequence ID" value="KZP24544.1"/>
    <property type="molecule type" value="Genomic_DNA"/>
</dbReference>
<dbReference type="Proteomes" id="UP000076532">
    <property type="component" value="Unassembled WGS sequence"/>
</dbReference>
<keyword evidence="2" id="KW-1185">Reference proteome</keyword>
<organism evidence="1 2">
    <name type="scientific">Athelia psychrophila</name>
    <dbReference type="NCBI Taxonomy" id="1759441"/>
    <lineage>
        <taxon>Eukaryota</taxon>
        <taxon>Fungi</taxon>
        <taxon>Dikarya</taxon>
        <taxon>Basidiomycota</taxon>
        <taxon>Agaricomycotina</taxon>
        <taxon>Agaricomycetes</taxon>
        <taxon>Agaricomycetidae</taxon>
        <taxon>Atheliales</taxon>
        <taxon>Atheliaceae</taxon>
        <taxon>Athelia</taxon>
    </lineage>
</organism>
<evidence type="ECO:0000313" key="1">
    <source>
        <dbReference type="EMBL" id="KZP24544.1"/>
    </source>
</evidence>
<protein>
    <submittedName>
        <fullName evidence="1">Uncharacterized protein</fullName>
    </submittedName>
</protein>